<dbReference type="InterPro" id="IPR020904">
    <property type="entry name" value="Sc_DH/Rdtase_CS"/>
</dbReference>
<keyword evidence="2" id="KW-0560">Oxidoreductase</keyword>
<evidence type="ECO:0008006" key="6">
    <source>
        <dbReference type="Google" id="ProtNLM"/>
    </source>
</evidence>
<dbReference type="PROSITE" id="PS00061">
    <property type="entry name" value="ADH_SHORT"/>
    <property type="match status" value="1"/>
</dbReference>
<name>A0A1G2CLK7_9BACT</name>
<dbReference type="Pfam" id="PF00106">
    <property type="entry name" value="adh_short"/>
    <property type="match status" value="1"/>
</dbReference>
<dbReference type="PRINTS" id="PR00080">
    <property type="entry name" value="SDRFAMILY"/>
</dbReference>
<reference evidence="4 5" key="1">
    <citation type="journal article" date="2016" name="Nat. Commun.">
        <title>Thousands of microbial genomes shed light on interconnected biogeochemical processes in an aquifer system.</title>
        <authorList>
            <person name="Anantharaman K."/>
            <person name="Brown C.T."/>
            <person name="Hug L.A."/>
            <person name="Sharon I."/>
            <person name="Castelle C.J."/>
            <person name="Probst A.J."/>
            <person name="Thomas B.C."/>
            <person name="Singh A."/>
            <person name="Wilkins M.J."/>
            <person name="Karaoz U."/>
            <person name="Brodie E.L."/>
            <person name="Williams K.H."/>
            <person name="Hubbard S.S."/>
            <person name="Banfield J.F."/>
        </authorList>
    </citation>
    <scope>NUCLEOTIDE SEQUENCE [LARGE SCALE GENOMIC DNA]</scope>
</reference>
<comment type="similarity">
    <text evidence="1 3">Belongs to the short-chain dehydrogenases/reductases (SDR) family.</text>
</comment>
<dbReference type="STRING" id="1798652.A3A43_02275"/>
<accession>A0A1G2CLK7</accession>
<evidence type="ECO:0000256" key="3">
    <source>
        <dbReference type="RuleBase" id="RU000363"/>
    </source>
</evidence>
<dbReference type="EMBL" id="MHLC01000015">
    <property type="protein sequence ID" value="OGZ01308.1"/>
    <property type="molecule type" value="Genomic_DNA"/>
</dbReference>
<dbReference type="PANTHER" id="PTHR44196">
    <property type="entry name" value="DEHYDROGENASE/REDUCTASE SDR FAMILY MEMBER 7B"/>
    <property type="match status" value="1"/>
</dbReference>
<dbReference type="InterPro" id="IPR002347">
    <property type="entry name" value="SDR_fam"/>
</dbReference>
<comment type="caution">
    <text evidence="4">The sequence shown here is derived from an EMBL/GenBank/DDBJ whole genome shotgun (WGS) entry which is preliminary data.</text>
</comment>
<dbReference type="GO" id="GO:0016020">
    <property type="term" value="C:membrane"/>
    <property type="evidence" value="ECO:0007669"/>
    <property type="project" value="TreeGrafter"/>
</dbReference>
<sequence>MDLRNKVVVITGASRGLGRALARACAREGANVVVSAREKVELTKVAEELCATPVVADVTREAQVRRLAKDAVKKFGRIDVWVNNAGVWMPHAAAEEIDMRRVHEMMEVNFFGLAYGSRETLREMKKRGSGVIVNILSVRAMDPRVNEAGYVATKFAADGFTKVLRLEAEPAGVAVIAVYPGGMQTDLFRENKPENYSQYMGPAVVAQRVVDNLTRDTPERELVIRRAT</sequence>
<dbReference type="PRINTS" id="PR00081">
    <property type="entry name" value="GDHRDH"/>
</dbReference>
<evidence type="ECO:0000256" key="1">
    <source>
        <dbReference type="ARBA" id="ARBA00006484"/>
    </source>
</evidence>
<dbReference type="CDD" id="cd05233">
    <property type="entry name" value="SDR_c"/>
    <property type="match status" value="1"/>
</dbReference>
<evidence type="ECO:0000313" key="4">
    <source>
        <dbReference type="EMBL" id="OGZ01308.1"/>
    </source>
</evidence>
<dbReference type="SUPFAM" id="SSF51735">
    <property type="entry name" value="NAD(P)-binding Rossmann-fold domains"/>
    <property type="match status" value="1"/>
</dbReference>
<evidence type="ECO:0000313" key="5">
    <source>
        <dbReference type="Proteomes" id="UP000178495"/>
    </source>
</evidence>
<gene>
    <name evidence="4" type="ORF">A3A43_02275</name>
</gene>
<proteinExistence type="inferred from homology"/>
<dbReference type="AlphaFoldDB" id="A0A1G2CLK7"/>
<dbReference type="GO" id="GO:0016491">
    <property type="term" value="F:oxidoreductase activity"/>
    <property type="evidence" value="ECO:0007669"/>
    <property type="project" value="UniProtKB-KW"/>
</dbReference>
<dbReference type="InterPro" id="IPR036291">
    <property type="entry name" value="NAD(P)-bd_dom_sf"/>
</dbReference>
<dbReference type="Proteomes" id="UP000178495">
    <property type="component" value="Unassembled WGS sequence"/>
</dbReference>
<organism evidence="4 5">
    <name type="scientific">Candidatus Liptonbacteria bacterium RIFCSPLOWO2_01_FULL_56_20</name>
    <dbReference type="NCBI Taxonomy" id="1798652"/>
    <lineage>
        <taxon>Bacteria</taxon>
        <taxon>Candidatus Liptoniibacteriota</taxon>
    </lineage>
</organism>
<dbReference type="PANTHER" id="PTHR44196:SF1">
    <property type="entry name" value="DEHYDROGENASE_REDUCTASE SDR FAMILY MEMBER 7B"/>
    <property type="match status" value="1"/>
</dbReference>
<protein>
    <recommendedName>
        <fullName evidence="6">Short-chain dehydrogenase</fullName>
    </recommendedName>
</protein>
<dbReference type="Gene3D" id="3.40.50.720">
    <property type="entry name" value="NAD(P)-binding Rossmann-like Domain"/>
    <property type="match status" value="1"/>
</dbReference>
<evidence type="ECO:0000256" key="2">
    <source>
        <dbReference type="ARBA" id="ARBA00023002"/>
    </source>
</evidence>